<gene>
    <name evidence="1" type="ORF">M422DRAFT_256906</name>
</gene>
<dbReference type="AlphaFoldDB" id="A0A0C9UZT3"/>
<proteinExistence type="predicted"/>
<accession>A0A0C9UZT3</accession>
<dbReference type="HOGENOM" id="CLU_1367024_0_0_1"/>
<sequence length="200" mass="22300">MNTVSVEQDMNSNPPRDYTLIPNLHVNIRDITLEEEVLDNTWLECLLPEMDSLVVDTGPQKAAMPLKTDGSPLAALPPKHAVMVTANSLPFELPLRRFSLSALPSSPIPDPTEYSLPWEDLANAKYIATDPPHLLANILWDSEQTEDQEDIRTVRTSPAQILHVDDSHIPIVRFTSLPFPDRLILGAVSHYMCHGGHVLE</sequence>
<dbReference type="EMBL" id="KN837145">
    <property type="protein sequence ID" value="KIJ40354.1"/>
    <property type="molecule type" value="Genomic_DNA"/>
</dbReference>
<protein>
    <submittedName>
        <fullName evidence="1">Uncharacterized protein</fullName>
    </submittedName>
</protein>
<organism evidence="1 2">
    <name type="scientific">Sphaerobolus stellatus (strain SS14)</name>
    <dbReference type="NCBI Taxonomy" id="990650"/>
    <lineage>
        <taxon>Eukaryota</taxon>
        <taxon>Fungi</taxon>
        <taxon>Dikarya</taxon>
        <taxon>Basidiomycota</taxon>
        <taxon>Agaricomycotina</taxon>
        <taxon>Agaricomycetes</taxon>
        <taxon>Phallomycetidae</taxon>
        <taxon>Geastrales</taxon>
        <taxon>Sphaerobolaceae</taxon>
        <taxon>Sphaerobolus</taxon>
    </lineage>
</organism>
<name>A0A0C9UZT3_SPHS4</name>
<evidence type="ECO:0000313" key="1">
    <source>
        <dbReference type="EMBL" id="KIJ40354.1"/>
    </source>
</evidence>
<evidence type="ECO:0000313" key="2">
    <source>
        <dbReference type="Proteomes" id="UP000054279"/>
    </source>
</evidence>
<reference evidence="1 2" key="1">
    <citation type="submission" date="2014-06" db="EMBL/GenBank/DDBJ databases">
        <title>Evolutionary Origins and Diversification of the Mycorrhizal Mutualists.</title>
        <authorList>
            <consortium name="DOE Joint Genome Institute"/>
            <consortium name="Mycorrhizal Genomics Consortium"/>
            <person name="Kohler A."/>
            <person name="Kuo A."/>
            <person name="Nagy L.G."/>
            <person name="Floudas D."/>
            <person name="Copeland A."/>
            <person name="Barry K.W."/>
            <person name="Cichocki N."/>
            <person name="Veneault-Fourrey C."/>
            <person name="LaButti K."/>
            <person name="Lindquist E.A."/>
            <person name="Lipzen A."/>
            <person name="Lundell T."/>
            <person name="Morin E."/>
            <person name="Murat C."/>
            <person name="Riley R."/>
            <person name="Ohm R."/>
            <person name="Sun H."/>
            <person name="Tunlid A."/>
            <person name="Henrissat B."/>
            <person name="Grigoriev I.V."/>
            <person name="Hibbett D.S."/>
            <person name="Martin F."/>
        </authorList>
    </citation>
    <scope>NUCLEOTIDE SEQUENCE [LARGE SCALE GENOMIC DNA]</scope>
    <source>
        <strain evidence="1 2">SS14</strain>
    </source>
</reference>
<dbReference type="Proteomes" id="UP000054279">
    <property type="component" value="Unassembled WGS sequence"/>
</dbReference>
<keyword evidence="2" id="KW-1185">Reference proteome</keyword>